<keyword evidence="3" id="KW-1185">Reference proteome</keyword>
<reference evidence="2 3" key="1">
    <citation type="submission" date="2023-08" db="EMBL/GenBank/DDBJ databases">
        <title>genomic of DY56.</title>
        <authorList>
            <person name="Wang Y."/>
        </authorList>
    </citation>
    <scope>NUCLEOTIDE SEQUENCE [LARGE SCALE GENOMIC DNA]</scope>
    <source>
        <strain evidence="2 3">DY56-A-20</strain>
    </source>
</reference>
<dbReference type="InterPro" id="IPR029021">
    <property type="entry name" value="Prot-tyrosine_phosphatase-like"/>
</dbReference>
<gene>
    <name evidence="2" type="ORF">Q9K01_12420</name>
</gene>
<evidence type="ECO:0000259" key="1">
    <source>
        <dbReference type="Pfam" id="PF04273"/>
    </source>
</evidence>
<keyword evidence="2" id="KW-0808">Transferase</keyword>
<dbReference type="Proteomes" id="UP001235664">
    <property type="component" value="Unassembled WGS sequence"/>
</dbReference>
<dbReference type="Gene3D" id="3.90.190.10">
    <property type="entry name" value="Protein tyrosine phosphatase superfamily"/>
    <property type="match status" value="1"/>
</dbReference>
<dbReference type="RefSeq" id="WP_305930529.1">
    <property type="nucleotide sequence ID" value="NZ_JAVAIL010000004.1"/>
</dbReference>
<dbReference type="Pfam" id="PF04273">
    <property type="entry name" value="BLH_phosphatase"/>
    <property type="match status" value="1"/>
</dbReference>
<sequence length="104" mass="10915">MDGLINLDNSLHVFTRAPNQADLRELSCAGMRSVVNLRAPGENGEVLAPGTEGEVAAKSGLAYLSFPVTPADLTTRAASTIRVEMEQLPTPIAIHCASGKRQAG</sequence>
<comment type="caution">
    <text evidence="2">The sequence shown here is derived from an EMBL/GenBank/DDBJ whole genome shotgun (WGS) entry which is preliminary data.</text>
</comment>
<dbReference type="GO" id="GO:0016740">
    <property type="term" value="F:transferase activity"/>
    <property type="evidence" value="ECO:0007669"/>
    <property type="project" value="UniProtKB-KW"/>
</dbReference>
<evidence type="ECO:0000313" key="3">
    <source>
        <dbReference type="Proteomes" id="UP001235664"/>
    </source>
</evidence>
<dbReference type="SUPFAM" id="SSF52799">
    <property type="entry name" value="(Phosphotyrosine protein) phosphatases II"/>
    <property type="match status" value="1"/>
</dbReference>
<protein>
    <submittedName>
        <fullName evidence="2">Sulfur transferase domain-containing protein</fullName>
    </submittedName>
</protein>
<dbReference type="InterPro" id="IPR005939">
    <property type="entry name" value="BLH_phosphatase-like"/>
</dbReference>
<proteinExistence type="predicted"/>
<accession>A0ABT9HAU0</accession>
<organism evidence="2 3">
    <name type="scientific">Qipengyuania benthica</name>
    <dbReference type="NCBI Taxonomy" id="3067651"/>
    <lineage>
        <taxon>Bacteria</taxon>
        <taxon>Pseudomonadati</taxon>
        <taxon>Pseudomonadota</taxon>
        <taxon>Alphaproteobacteria</taxon>
        <taxon>Sphingomonadales</taxon>
        <taxon>Erythrobacteraceae</taxon>
        <taxon>Qipengyuania</taxon>
    </lineage>
</organism>
<evidence type="ECO:0000313" key="2">
    <source>
        <dbReference type="EMBL" id="MDP4540434.1"/>
    </source>
</evidence>
<dbReference type="EMBL" id="JAVAIL010000004">
    <property type="protein sequence ID" value="MDP4540434.1"/>
    <property type="molecule type" value="Genomic_DNA"/>
</dbReference>
<name>A0ABT9HAU0_9SPHN</name>
<feature type="domain" description="Beta-lactamase hydrolase-like protein phosphatase-like" evidence="1">
    <location>
        <begin position="19"/>
        <end position="102"/>
    </location>
</feature>